<sequence>MAARALVAFANRLRVGVLQDENGTWSFIYDVQWLATRQQSTRMQAKRDSSIPSWRCRWTK</sequence>
<proteinExistence type="predicted"/>
<organism evidence="1 2">
    <name type="scientific">Massilia horti</name>
    <dbReference type="NCBI Taxonomy" id="2562153"/>
    <lineage>
        <taxon>Bacteria</taxon>
        <taxon>Pseudomonadati</taxon>
        <taxon>Pseudomonadota</taxon>
        <taxon>Betaproteobacteria</taxon>
        <taxon>Burkholderiales</taxon>
        <taxon>Oxalobacteraceae</taxon>
        <taxon>Telluria group</taxon>
        <taxon>Massilia</taxon>
    </lineage>
</organism>
<dbReference type="EMBL" id="SPUM01000140">
    <property type="protein sequence ID" value="TFW28331.1"/>
    <property type="molecule type" value="Genomic_DNA"/>
</dbReference>
<evidence type="ECO:0000313" key="1">
    <source>
        <dbReference type="EMBL" id="TFW28331.1"/>
    </source>
</evidence>
<reference evidence="1 2" key="1">
    <citation type="submission" date="2019-03" db="EMBL/GenBank/DDBJ databases">
        <title>Draft genome of Massilia hortus sp. nov., a novel bacterial species of the Oxalobacteraceae family.</title>
        <authorList>
            <person name="Peta V."/>
            <person name="Raths R."/>
            <person name="Bucking H."/>
        </authorList>
    </citation>
    <scope>NUCLEOTIDE SEQUENCE [LARGE SCALE GENOMIC DNA]</scope>
    <source>
        <strain evidence="1 2">ONC3</strain>
    </source>
</reference>
<name>A0A4Y9SP86_9BURK</name>
<comment type="caution">
    <text evidence="1">The sequence shown here is derived from an EMBL/GenBank/DDBJ whole genome shotgun (WGS) entry which is preliminary data.</text>
</comment>
<dbReference type="AlphaFoldDB" id="A0A4Y9SP86"/>
<accession>A0A4Y9SP86</accession>
<evidence type="ECO:0008006" key="3">
    <source>
        <dbReference type="Google" id="ProtNLM"/>
    </source>
</evidence>
<keyword evidence="2" id="KW-1185">Reference proteome</keyword>
<gene>
    <name evidence="1" type="ORF">E4O92_22025</name>
</gene>
<dbReference type="OrthoDB" id="9805913at2"/>
<evidence type="ECO:0000313" key="2">
    <source>
        <dbReference type="Proteomes" id="UP000297258"/>
    </source>
</evidence>
<protein>
    <recommendedName>
        <fullName evidence="3">HipA N-terminal subdomain 1 domain-containing protein</fullName>
    </recommendedName>
</protein>
<dbReference type="Proteomes" id="UP000297258">
    <property type="component" value="Unassembled WGS sequence"/>
</dbReference>